<dbReference type="Pfam" id="PF20037">
    <property type="entry name" value="DUF6440"/>
    <property type="match status" value="1"/>
</dbReference>
<gene>
    <name evidence="2" type="ORF">C8P63_10627</name>
</gene>
<protein>
    <recommendedName>
        <fullName evidence="1">DUF6440 domain-containing protein</fullName>
    </recommendedName>
</protein>
<proteinExistence type="predicted"/>
<organism evidence="2 3">
    <name type="scientific">Melghirimyces profundicolus</name>
    <dbReference type="NCBI Taxonomy" id="1242148"/>
    <lineage>
        <taxon>Bacteria</taxon>
        <taxon>Bacillati</taxon>
        <taxon>Bacillota</taxon>
        <taxon>Bacilli</taxon>
        <taxon>Bacillales</taxon>
        <taxon>Thermoactinomycetaceae</taxon>
        <taxon>Melghirimyces</taxon>
    </lineage>
</organism>
<keyword evidence="3" id="KW-1185">Reference proteome</keyword>
<dbReference type="InterPro" id="IPR045515">
    <property type="entry name" value="DUF6440"/>
</dbReference>
<sequence>MVGIILRPVKGFVKSFFKDEEKIFGCGLEECGKEGARFEAEVEKDLPWIVDVYTDHRTGCKYLVTDTGVSPLLTEKGKPDCDPKRIRNSK</sequence>
<evidence type="ECO:0000259" key="1">
    <source>
        <dbReference type="Pfam" id="PF20037"/>
    </source>
</evidence>
<evidence type="ECO:0000313" key="2">
    <source>
        <dbReference type="EMBL" id="PTX61775.1"/>
    </source>
</evidence>
<accession>A0A2T6C0C9</accession>
<comment type="caution">
    <text evidence="2">The sequence shown here is derived from an EMBL/GenBank/DDBJ whole genome shotgun (WGS) entry which is preliminary data.</text>
</comment>
<dbReference type="AlphaFoldDB" id="A0A2T6C0C9"/>
<evidence type="ECO:0000313" key="3">
    <source>
        <dbReference type="Proteomes" id="UP000244240"/>
    </source>
</evidence>
<name>A0A2T6C0C9_9BACL</name>
<feature type="domain" description="DUF6440" evidence="1">
    <location>
        <begin position="37"/>
        <end position="80"/>
    </location>
</feature>
<dbReference type="Proteomes" id="UP000244240">
    <property type="component" value="Unassembled WGS sequence"/>
</dbReference>
<reference evidence="2 3" key="1">
    <citation type="submission" date="2018-04" db="EMBL/GenBank/DDBJ databases">
        <title>Genomic Encyclopedia of Archaeal and Bacterial Type Strains, Phase II (KMG-II): from individual species to whole genera.</title>
        <authorList>
            <person name="Goeker M."/>
        </authorList>
    </citation>
    <scope>NUCLEOTIDE SEQUENCE [LARGE SCALE GENOMIC DNA]</scope>
    <source>
        <strain evidence="2 3">DSM 45787</strain>
    </source>
</reference>
<dbReference type="EMBL" id="QBKR01000006">
    <property type="protein sequence ID" value="PTX61775.1"/>
    <property type="molecule type" value="Genomic_DNA"/>
</dbReference>